<evidence type="ECO:0000313" key="2">
    <source>
        <dbReference type="EMBL" id="PUU79792.1"/>
    </source>
</evidence>
<organism evidence="2 3">
    <name type="scientific">Tuber borchii</name>
    <name type="common">White truffle</name>
    <dbReference type="NCBI Taxonomy" id="42251"/>
    <lineage>
        <taxon>Eukaryota</taxon>
        <taxon>Fungi</taxon>
        <taxon>Dikarya</taxon>
        <taxon>Ascomycota</taxon>
        <taxon>Pezizomycotina</taxon>
        <taxon>Pezizomycetes</taxon>
        <taxon>Pezizales</taxon>
        <taxon>Tuberaceae</taxon>
        <taxon>Tuber</taxon>
    </lineage>
</organism>
<protein>
    <submittedName>
        <fullName evidence="2">Uncharacterized protein</fullName>
    </submittedName>
</protein>
<gene>
    <name evidence="2" type="ORF">B9Z19DRAFT_791178</name>
</gene>
<dbReference type="Proteomes" id="UP000244722">
    <property type="component" value="Unassembled WGS sequence"/>
</dbReference>
<dbReference type="EMBL" id="NESQ01000082">
    <property type="protein sequence ID" value="PUU79792.1"/>
    <property type="molecule type" value="Genomic_DNA"/>
</dbReference>
<sequence>MRIFLVSFFSFFAIGLGKVIRAGISLRLFFLEPYSLESAFHLLPLSVRKPKLPLTSRERNRKEKKRKVEKVKKVGGLGKR</sequence>
<accession>A0A2T6ZWD1</accession>
<evidence type="ECO:0000256" key="1">
    <source>
        <dbReference type="SAM" id="MobiDB-lite"/>
    </source>
</evidence>
<reference evidence="2 3" key="1">
    <citation type="submission" date="2017-04" db="EMBL/GenBank/DDBJ databases">
        <title>Draft genome sequence of Tuber borchii Vittad., a whitish edible truffle.</title>
        <authorList>
            <consortium name="DOE Joint Genome Institute"/>
            <person name="Murat C."/>
            <person name="Kuo A."/>
            <person name="Barry K.W."/>
            <person name="Clum A."/>
            <person name="Dockter R.B."/>
            <person name="Fauchery L."/>
            <person name="Iotti M."/>
            <person name="Kohler A."/>
            <person name="Labutti K."/>
            <person name="Lindquist E.A."/>
            <person name="Lipzen A."/>
            <person name="Ohm R.A."/>
            <person name="Wang M."/>
            <person name="Grigoriev I.V."/>
            <person name="Zambonelli A."/>
            <person name="Martin F.M."/>
        </authorList>
    </citation>
    <scope>NUCLEOTIDE SEQUENCE [LARGE SCALE GENOMIC DNA]</scope>
    <source>
        <strain evidence="2 3">Tbo3840</strain>
    </source>
</reference>
<proteinExistence type="predicted"/>
<keyword evidence="3" id="KW-1185">Reference proteome</keyword>
<dbReference type="AlphaFoldDB" id="A0A2T6ZWD1"/>
<name>A0A2T6ZWD1_TUBBO</name>
<comment type="caution">
    <text evidence="2">The sequence shown here is derived from an EMBL/GenBank/DDBJ whole genome shotgun (WGS) entry which is preliminary data.</text>
</comment>
<feature type="region of interest" description="Disordered" evidence="1">
    <location>
        <begin position="54"/>
        <end position="80"/>
    </location>
</feature>
<evidence type="ECO:0000313" key="3">
    <source>
        <dbReference type="Proteomes" id="UP000244722"/>
    </source>
</evidence>